<dbReference type="Proteomes" id="UP000663880">
    <property type="component" value="Unassembled WGS sequence"/>
</dbReference>
<dbReference type="EMBL" id="CAJOBZ010000039">
    <property type="protein sequence ID" value="CAF4903417.1"/>
    <property type="molecule type" value="Genomic_DNA"/>
</dbReference>
<organism evidence="1 2">
    <name type="scientific">Pieris macdunnoughi</name>
    <dbReference type="NCBI Taxonomy" id="345717"/>
    <lineage>
        <taxon>Eukaryota</taxon>
        <taxon>Metazoa</taxon>
        <taxon>Ecdysozoa</taxon>
        <taxon>Arthropoda</taxon>
        <taxon>Hexapoda</taxon>
        <taxon>Insecta</taxon>
        <taxon>Pterygota</taxon>
        <taxon>Neoptera</taxon>
        <taxon>Endopterygota</taxon>
        <taxon>Lepidoptera</taxon>
        <taxon>Glossata</taxon>
        <taxon>Ditrysia</taxon>
        <taxon>Papilionoidea</taxon>
        <taxon>Pieridae</taxon>
        <taxon>Pierinae</taxon>
        <taxon>Pieris</taxon>
    </lineage>
</organism>
<sequence>MDFAVALKGVDRRAVLASIDQLGFFLLLARASSARIGPRLRPLWRSQTPERRTALSGFKLTGDQHSLVKPDF</sequence>
<comment type="caution">
    <text evidence="1">The sequence shown here is derived from an EMBL/GenBank/DDBJ whole genome shotgun (WGS) entry which is preliminary data.</text>
</comment>
<dbReference type="AlphaFoldDB" id="A0A821V8M1"/>
<name>A0A821V8M1_9NEOP</name>
<protein>
    <submittedName>
        <fullName evidence="1">Uncharacterized protein</fullName>
    </submittedName>
</protein>
<accession>A0A821V8M1</accession>
<proteinExistence type="predicted"/>
<keyword evidence="2" id="KW-1185">Reference proteome</keyword>
<reference evidence="1" key="1">
    <citation type="submission" date="2021-02" db="EMBL/GenBank/DDBJ databases">
        <authorList>
            <person name="Steward A R."/>
        </authorList>
    </citation>
    <scope>NUCLEOTIDE SEQUENCE</scope>
</reference>
<evidence type="ECO:0000313" key="2">
    <source>
        <dbReference type="Proteomes" id="UP000663880"/>
    </source>
</evidence>
<gene>
    <name evidence="1" type="ORF">PMACD_LOCUS11483</name>
</gene>
<evidence type="ECO:0000313" key="1">
    <source>
        <dbReference type="EMBL" id="CAF4903417.1"/>
    </source>
</evidence>